<comment type="similarity">
    <text evidence="1">Belongs to the STXBP/unc-18/SEC1 family.</text>
</comment>
<dbReference type="InterPro" id="IPR043127">
    <property type="entry name" value="Sec-1-like_dom3a"/>
</dbReference>
<dbReference type="EMBL" id="MTYJ01000018">
    <property type="protein sequence ID" value="OQV22241.1"/>
    <property type="molecule type" value="Genomic_DNA"/>
</dbReference>
<keyword evidence="3" id="KW-1185">Reference proteome</keyword>
<name>A0A1W0X494_HYPEX</name>
<comment type="caution">
    <text evidence="2">The sequence shown here is derived from an EMBL/GenBank/DDBJ whole genome shotgun (WGS) entry which is preliminary data.</text>
</comment>
<dbReference type="OrthoDB" id="10251230at2759"/>
<gene>
    <name evidence="2" type="ORF">BV898_03743</name>
</gene>
<dbReference type="PIRSF" id="PIRSF005715">
    <property type="entry name" value="VPS45_Sec1"/>
    <property type="match status" value="1"/>
</dbReference>
<dbReference type="Gene3D" id="3.90.830.10">
    <property type="entry name" value="Syntaxin Binding Protein 1, Chain A, domain 2"/>
    <property type="match status" value="1"/>
</dbReference>
<evidence type="ECO:0000256" key="1">
    <source>
        <dbReference type="ARBA" id="ARBA00009884"/>
    </source>
</evidence>
<dbReference type="Proteomes" id="UP000192578">
    <property type="component" value="Unassembled WGS sequence"/>
</dbReference>
<evidence type="ECO:0000313" key="2">
    <source>
        <dbReference type="EMBL" id="OQV22241.1"/>
    </source>
</evidence>
<organism evidence="2 3">
    <name type="scientific">Hypsibius exemplaris</name>
    <name type="common">Freshwater tardigrade</name>
    <dbReference type="NCBI Taxonomy" id="2072580"/>
    <lineage>
        <taxon>Eukaryota</taxon>
        <taxon>Metazoa</taxon>
        <taxon>Ecdysozoa</taxon>
        <taxon>Tardigrada</taxon>
        <taxon>Eutardigrada</taxon>
        <taxon>Parachela</taxon>
        <taxon>Hypsibioidea</taxon>
        <taxon>Hypsibiidae</taxon>
        <taxon>Hypsibius</taxon>
    </lineage>
</organism>
<dbReference type="InterPro" id="IPR043154">
    <property type="entry name" value="Sec-1-like_dom1"/>
</dbReference>
<dbReference type="GO" id="GO:0016192">
    <property type="term" value="P:vesicle-mediated transport"/>
    <property type="evidence" value="ECO:0007669"/>
    <property type="project" value="InterPro"/>
</dbReference>
<dbReference type="Pfam" id="PF00995">
    <property type="entry name" value="Sec1"/>
    <property type="match status" value="1"/>
</dbReference>
<dbReference type="Gene3D" id="3.40.50.2060">
    <property type="match status" value="1"/>
</dbReference>
<sequence>MGSTILEKQTATLKKMLTLQSSTSTTKANGPLGTAAPEPSWKILVYDDAGKDIISPLLSVRELRDLGVTLHLNLMSERDSISDVSAVYFTMPVLEHVKRICEDIRKQTYDMYYLNFISPIPRELLEMIASAAVEANCVQQIAKVFDQYGNLISLDDDLFVLKKKANEISYFALNSNEVKDTQMDSMIDAIVDGLFSVFVTLSVIPIIRAPRNNAAELVAERLDKRIRDNLRDPRNNLFTSDASLQQSQFSFQRPLLIILDRNLDVATPLHHPWTYQALVHDVLDYQLNCVTVQDSAKDATQKSRHKGKSFDLSSRDKFWNAQKGSPFPTVAEAVQEELENYKNSEEDVKRLKHEMGLDAETDETVYLLSDNTVKLTSAMTSLPELLERKSNINLHTNLATALLERIKARRLDIFFEMEEKLMARRSTDESLVELLSDPLAGNPEDKMRLFLIYYVCTPHVTDAQVKQFTELLEKSGCDMAPFHHIRRWKTFSKTSPVQQPQYGGGGPVAVQMFSKLMNQGSQFVMEGVKNFAVKKHDLPITRIVDGLMERKSLTEVEEYRYFDPKAIRAPDPATLAKNRQSYPDAIVFMVGGGCFMEYQNLVDYKNRSTGTAKRITYGCTELLNAESFLHQLTMLGKQTH</sequence>
<reference evidence="3" key="1">
    <citation type="submission" date="2017-01" db="EMBL/GenBank/DDBJ databases">
        <title>Comparative genomics of anhydrobiosis in the tardigrade Hypsibius dujardini.</title>
        <authorList>
            <person name="Yoshida Y."/>
            <person name="Koutsovoulos G."/>
            <person name="Laetsch D."/>
            <person name="Stevens L."/>
            <person name="Kumar S."/>
            <person name="Horikawa D."/>
            <person name="Ishino K."/>
            <person name="Komine S."/>
            <person name="Tomita M."/>
            <person name="Blaxter M."/>
            <person name="Arakawa K."/>
        </authorList>
    </citation>
    <scope>NUCLEOTIDE SEQUENCE [LARGE SCALE GENOMIC DNA]</scope>
    <source>
        <strain evidence="3">Z151</strain>
    </source>
</reference>
<protein>
    <submittedName>
        <fullName evidence="2">Sec1 family domain-containing protein 1</fullName>
    </submittedName>
</protein>
<dbReference type="PANTHER" id="PTHR11679">
    <property type="entry name" value="VESICLE PROTEIN SORTING-ASSOCIATED"/>
    <property type="match status" value="1"/>
</dbReference>
<dbReference type="InterPro" id="IPR036045">
    <property type="entry name" value="Sec1-like_sf"/>
</dbReference>
<evidence type="ECO:0000313" key="3">
    <source>
        <dbReference type="Proteomes" id="UP000192578"/>
    </source>
</evidence>
<accession>A0A1W0X494</accession>
<dbReference type="AlphaFoldDB" id="A0A1W0X494"/>
<dbReference type="SUPFAM" id="SSF56815">
    <property type="entry name" value="Sec1/munc18-like (SM) proteins"/>
    <property type="match status" value="1"/>
</dbReference>
<dbReference type="InterPro" id="IPR027482">
    <property type="entry name" value="Sec1-like_dom2"/>
</dbReference>
<dbReference type="Gene3D" id="3.40.50.1910">
    <property type="match status" value="1"/>
</dbReference>
<dbReference type="Gene3D" id="1.25.40.60">
    <property type="match status" value="1"/>
</dbReference>
<proteinExistence type="inferred from homology"/>
<dbReference type="InterPro" id="IPR001619">
    <property type="entry name" value="Sec1-like"/>
</dbReference>